<feature type="compositionally biased region" description="Polar residues" evidence="4">
    <location>
        <begin position="1"/>
        <end position="16"/>
    </location>
</feature>
<proteinExistence type="predicted"/>
<dbReference type="Proteomes" id="UP000298468">
    <property type="component" value="Unassembled WGS sequence"/>
</dbReference>
<accession>A0A4R9BHJ7</accession>
<dbReference type="GO" id="GO:0003677">
    <property type="term" value="F:DNA binding"/>
    <property type="evidence" value="ECO:0007669"/>
    <property type="project" value="UniProtKB-KW"/>
</dbReference>
<evidence type="ECO:0000259" key="6">
    <source>
        <dbReference type="SMART" id="SM00419"/>
    </source>
</evidence>
<protein>
    <submittedName>
        <fullName evidence="7">ArsR family transcriptional regulator</fullName>
    </submittedName>
</protein>
<keyword evidence="3" id="KW-0804">Transcription</keyword>
<dbReference type="SMART" id="SM00419">
    <property type="entry name" value="HTH_CRP"/>
    <property type="match status" value="1"/>
</dbReference>
<evidence type="ECO:0000313" key="8">
    <source>
        <dbReference type="Proteomes" id="UP000298468"/>
    </source>
</evidence>
<feature type="domain" description="HTH crp-type" evidence="6">
    <location>
        <begin position="46"/>
        <end position="102"/>
    </location>
</feature>
<gene>
    <name evidence="7" type="ORF">E3T61_19940</name>
</gene>
<dbReference type="Gene3D" id="1.10.10.10">
    <property type="entry name" value="Winged helix-like DNA-binding domain superfamily/Winged helix DNA-binding domain"/>
    <property type="match status" value="1"/>
</dbReference>
<evidence type="ECO:0000256" key="3">
    <source>
        <dbReference type="ARBA" id="ARBA00023163"/>
    </source>
</evidence>
<dbReference type="InterPro" id="IPR036390">
    <property type="entry name" value="WH_DNA-bd_sf"/>
</dbReference>
<dbReference type="GO" id="GO:0003700">
    <property type="term" value="F:DNA-binding transcription factor activity"/>
    <property type="evidence" value="ECO:0007669"/>
    <property type="project" value="InterPro"/>
</dbReference>
<dbReference type="InterPro" id="IPR011991">
    <property type="entry name" value="ArsR-like_HTH"/>
</dbReference>
<dbReference type="Pfam" id="PF12840">
    <property type="entry name" value="HTH_20"/>
    <property type="match status" value="1"/>
</dbReference>
<dbReference type="AlphaFoldDB" id="A0A4R9BHJ7"/>
<dbReference type="InterPro" id="IPR036388">
    <property type="entry name" value="WH-like_DNA-bd_sf"/>
</dbReference>
<comment type="caution">
    <text evidence="7">The sequence shown here is derived from an EMBL/GenBank/DDBJ whole genome shotgun (WGS) entry which is preliminary data.</text>
</comment>
<dbReference type="InterPro" id="IPR012318">
    <property type="entry name" value="HTH_CRP"/>
</dbReference>
<keyword evidence="1" id="KW-0805">Transcription regulation</keyword>
<evidence type="ECO:0000313" key="7">
    <source>
        <dbReference type="EMBL" id="TFD84041.1"/>
    </source>
</evidence>
<keyword evidence="2" id="KW-0238">DNA-binding</keyword>
<dbReference type="PANTHER" id="PTHR43132">
    <property type="entry name" value="ARSENICAL RESISTANCE OPERON REPRESSOR ARSR-RELATED"/>
    <property type="match status" value="1"/>
</dbReference>
<dbReference type="InterPro" id="IPR051011">
    <property type="entry name" value="Metal_resp_trans_reg"/>
</dbReference>
<dbReference type="InterPro" id="IPR001845">
    <property type="entry name" value="HTH_ArsR_DNA-bd_dom"/>
</dbReference>
<evidence type="ECO:0000256" key="4">
    <source>
        <dbReference type="SAM" id="MobiDB-lite"/>
    </source>
</evidence>
<dbReference type="OrthoDB" id="5113930at2"/>
<reference evidence="7 8" key="1">
    <citation type="submission" date="2019-03" db="EMBL/GenBank/DDBJ databases">
        <title>Genomics of glacier-inhabiting Cryobacterium strains.</title>
        <authorList>
            <person name="Liu Q."/>
            <person name="Xin Y.-H."/>
        </authorList>
    </citation>
    <scope>NUCLEOTIDE SEQUENCE [LARGE SCALE GENOMIC DNA]</scope>
    <source>
        <strain evidence="7 8">Sr59</strain>
    </source>
</reference>
<name>A0A4R9BHJ7_9MICO</name>
<sequence length="123" mass="13222">MTWSTMESGEVGQNGTMPRYVRPPHDELVEAAIDAFGNRARVAILRHVRENGPCTRADIATALGIAPPTASNHLAALESAGLIVSAPPRSEARSGQWVRYTDIPERITELFVALGGFLGQSEP</sequence>
<keyword evidence="8" id="KW-1185">Reference proteome</keyword>
<evidence type="ECO:0000259" key="5">
    <source>
        <dbReference type="SMART" id="SM00418"/>
    </source>
</evidence>
<dbReference type="SUPFAM" id="SSF46785">
    <property type="entry name" value="Winged helix' DNA-binding domain"/>
    <property type="match status" value="1"/>
</dbReference>
<organism evidence="7 8">
    <name type="scientific">Cryobacterium lactosi</name>
    <dbReference type="NCBI Taxonomy" id="1259202"/>
    <lineage>
        <taxon>Bacteria</taxon>
        <taxon>Bacillati</taxon>
        <taxon>Actinomycetota</taxon>
        <taxon>Actinomycetes</taxon>
        <taxon>Micrococcales</taxon>
        <taxon>Microbacteriaceae</taxon>
        <taxon>Cryobacterium</taxon>
    </lineage>
</organism>
<dbReference type="PANTHER" id="PTHR43132:SF2">
    <property type="entry name" value="ARSENICAL RESISTANCE OPERON REPRESSOR ARSR-RELATED"/>
    <property type="match status" value="1"/>
</dbReference>
<evidence type="ECO:0000256" key="1">
    <source>
        <dbReference type="ARBA" id="ARBA00023015"/>
    </source>
</evidence>
<feature type="region of interest" description="Disordered" evidence="4">
    <location>
        <begin position="1"/>
        <end position="20"/>
    </location>
</feature>
<evidence type="ECO:0000256" key="2">
    <source>
        <dbReference type="ARBA" id="ARBA00023125"/>
    </source>
</evidence>
<dbReference type="CDD" id="cd00090">
    <property type="entry name" value="HTH_ARSR"/>
    <property type="match status" value="1"/>
</dbReference>
<feature type="domain" description="HTH arsR-type" evidence="5">
    <location>
        <begin position="31"/>
        <end position="116"/>
    </location>
</feature>
<dbReference type="SMART" id="SM00418">
    <property type="entry name" value="HTH_ARSR"/>
    <property type="match status" value="1"/>
</dbReference>
<dbReference type="EMBL" id="SOHM01000042">
    <property type="protein sequence ID" value="TFD84041.1"/>
    <property type="molecule type" value="Genomic_DNA"/>
</dbReference>